<feature type="transmembrane region" description="Helical" evidence="2">
    <location>
        <begin position="88"/>
        <end position="109"/>
    </location>
</feature>
<keyword evidence="2" id="KW-0812">Transmembrane</keyword>
<keyword evidence="6" id="KW-1185">Reference proteome</keyword>
<evidence type="ECO:0000313" key="3">
    <source>
        <dbReference type="EMBL" id="GED70634.1"/>
    </source>
</evidence>
<dbReference type="STRING" id="54915.ADS79_11445"/>
<gene>
    <name evidence="4" type="ORF">ADS79_11445</name>
    <name evidence="3" type="ORF">BRE01_43360</name>
</gene>
<dbReference type="InterPro" id="IPR005081">
    <property type="entry name" value="SpoIIGA"/>
</dbReference>
<reference evidence="4" key="2">
    <citation type="submission" date="2015-07" db="EMBL/GenBank/DDBJ databases">
        <title>MeaNS - Measles Nucleotide Surveillance Program.</title>
        <authorList>
            <person name="Tran T."/>
            <person name="Druce J."/>
        </authorList>
    </citation>
    <scope>NUCLEOTIDE SEQUENCE</scope>
    <source>
        <strain evidence="4">DSM 9887</strain>
    </source>
</reference>
<keyword evidence="2" id="KW-1133">Transmembrane helix</keyword>
<dbReference type="PIRSF" id="PIRSF018571">
    <property type="entry name" value="SpoIIGA"/>
    <property type="match status" value="1"/>
</dbReference>
<reference evidence="3 6" key="3">
    <citation type="submission" date="2019-06" db="EMBL/GenBank/DDBJ databases">
        <title>Whole genome shotgun sequence of Brevibacillus reuszeri NBRC 15719.</title>
        <authorList>
            <person name="Hosoyama A."/>
            <person name="Uohara A."/>
            <person name="Ohji S."/>
            <person name="Ichikawa N."/>
        </authorList>
    </citation>
    <scope>NUCLEOTIDE SEQUENCE [LARGE SCALE GENOMIC DNA]</scope>
    <source>
        <strain evidence="3 6">NBRC 15719</strain>
    </source>
</reference>
<accession>A0A0K9YUT0</accession>
<reference evidence="5" key="1">
    <citation type="submission" date="2015-07" db="EMBL/GenBank/DDBJ databases">
        <title>Genome sequencing project for genomic taxonomy and phylogenomics of Bacillus-like bacteria.</title>
        <authorList>
            <person name="Liu B."/>
            <person name="Wang J."/>
            <person name="Zhu Y."/>
            <person name="Liu G."/>
            <person name="Chen Q."/>
            <person name="Chen Z."/>
            <person name="Lan J."/>
            <person name="Che J."/>
            <person name="Ge C."/>
            <person name="Shi H."/>
            <person name="Pan Z."/>
            <person name="Liu X."/>
        </authorList>
    </citation>
    <scope>NUCLEOTIDE SEQUENCE [LARGE SCALE GENOMIC DNA]</scope>
    <source>
        <strain evidence="5">DSM 9887</strain>
    </source>
</reference>
<protein>
    <submittedName>
        <fullName evidence="3 4">Peptidase</fullName>
    </submittedName>
</protein>
<feature type="transmembrane region" description="Helical" evidence="2">
    <location>
        <begin position="32"/>
        <end position="52"/>
    </location>
</feature>
<name>A0A0K9YUT0_9BACL</name>
<dbReference type="PATRIC" id="fig|54915.3.peg.1248"/>
<dbReference type="RefSeq" id="WP_049738527.1">
    <property type="nucleotide sequence ID" value="NZ_BJON01000016.1"/>
</dbReference>
<feature type="transmembrane region" description="Helical" evidence="2">
    <location>
        <begin position="6"/>
        <end position="25"/>
    </location>
</feature>
<proteinExistence type="predicted"/>
<dbReference type="EMBL" id="BJON01000016">
    <property type="protein sequence ID" value="GED70634.1"/>
    <property type="molecule type" value="Genomic_DNA"/>
</dbReference>
<dbReference type="OrthoDB" id="2690199at2"/>
<dbReference type="NCBIfam" id="TIGR02854">
    <property type="entry name" value="spore_II_GA"/>
    <property type="match status" value="1"/>
</dbReference>
<dbReference type="GO" id="GO:0030436">
    <property type="term" value="P:asexual sporulation"/>
    <property type="evidence" value="ECO:0007669"/>
    <property type="project" value="InterPro"/>
</dbReference>
<feature type="active site" evidence="1">
    <location>
        <position position="185"/>
    </location>
</feature>
<comment type="caution">
    <text evidence="4">The sequence shown here is derived from an EMBL/GenBank/DDBJ whole genome shotgun (WGS) entry which is preliminary data.</text>
</comment>
<dbReference type="EMBL" id="LGIQ01000007">
    <property type="protein sequence ID" value="KNB72474.1"/>
    <property type="molecule type" value="Genomic_DNA"/>
</dbReference>
<dbReference type="Proteomes" id="UP000319578">
    <property type="component" value="Unassembled WGS sequence"/>
</dbReference>
<evidence type="ECO:0000313" key="5">
    <source>
        <dbReference type="Proteomes" id="UP000036834"/>
    </source>
</evidence>
<feature type="transmembrane region" description="Helical" evidence="2">
    <location>
        <begin position="129"/>
        <end position="148"/>
    </location>
</feature>
<dbReference type="GO" id="GO:0006508">
    <property type="term" value="P:proteolysis"/>
    <property type="evidence" value="ECO:0007669"/>
    <property type="project" value="InterPro"/>
</dbReference>
<evidence type="ECO:0000256" key="1">
    <source>
        <dbReference type="PIRSR" id="PIRSR018571-1"/>
    </source>
</evidence>
<dbReference type="Proteomes" id="UP000036834">
    <property type="component" value="Unassembled WGS sequence"/>
</dbReference>
<evidence type="ECO:0000313" key="6">
    <source>
        <dbReference type="Proteomes" id="UP000319578"/>
    </source>
</evidence>
<feature type="transmembrane region" description="Helical" evidence="2">
    <location>
        <begin position="58"/>
        <end position="76"/>
    </location>
</feature>
<dbReference type="GO" id="GO:0004190">
    <property type="term" value="F:aspartic-type endopeptidase activity"/>
    <property type="evidence" value="ECO:0007669"/>
    <property type="project" value="InterPro"/>
</dbReference>
<sequence length="320" mass="36403">MVVYLDIILLLNLGIDTLLLWFTAYFRKERVVWWRIALASLFGCTYLAFFFFPAFSSMYQWSVKLLFSIIMLWIAFGNRRLLAFANNLIIFYFVAFVFGGGVFGLQYFLAPQSEIVNGLVVTHNDGFGIGFKPTLAILVIGFALVFVLGKKSYRAIQEPRKIEAFLVDVVVTLLGEKVICRGLVDTGNQLHEPITRIPVMIMETKMLAHLLPPSLLRQTDENGGVWEKLDGSWEELPAQWQSRVRLIPYRSVSRGMDFLLAIKPDHVFVMQDGVRYETAKVLIGLNPIPLAADGKYQAIVHPAMMETERKEPTFILKQEG</sequence>
<dbReference type="AlphaFoldDB" id="A0A0K9YUT0"/>
<evidence type="ECO:0000256" key="2">
    <source>
        <dbReference type="SAM" id="Phobius"/>
    </source>
</evidence>
<keyword evidence="2" id="KW-0472">Membrane</keyword>
<dbReference type="Pfam" id="PF03419">
    <property type="entry name" value="Peptidase_U4"/>
    <property type="match status" value="1"/>
</dbReference>
<evidence type="ECO:0000313" key="4">
    <source>
        <dbReference type="EMBL" id="KNB72474.1"/>
    </source>
</evidence>
<organism evidence="4 5">
    <name type="scientific">Brevibacillus reuszeri</name>
    <dbReference type="NCBI Taxonomy" id="54915"/>
    <lineage>
        <taxon>Bacteria</taxon>
        <taxon>Bacillati</taxon>
        <taxon>Bacillota</taxon>
        <taxon>Bacilli</taxon>
        <taxon>Bacillales</taxon>
        <taxon>Paenibacillaceae</taxon>
        <taxon>Brevibacillus</taxon>
    </lineage>
</organism>